<feature type="compositionally biased region" description="Polar residues" evidence="1">
    <location>
        <begin position="90"/>
        <end position="100"/>
    </location>
</feature>
<accession>A0ABU7RLM6</accession>
<feature type="region of interest" description="Disordered" evidence="1">
    <location>
        <begin position="89"/>
        <end position="119"/>
    </location>
</feature>
<evidence type="ECO:0000256" key="1">
    <source>
        <dbReference type="SAM" id="MobiDB-lite"/>
    </source>
</evidence>
<feature type="region of interest" description="Disordered" evidence="1">
    <location>
        <begin position="141"/>
        <end position="162"/>
    </location>
</feature>
<comment type="caution">
    <text evidence="3">The sequence shown here is derived from an EMBL/GenBank/DDBJ whole genome shotgun (WGS) entry which is preliminary data.</text>
</comment>
<reference evidence="3 4" key="1">
    <citation type="submission" date="2024-01" db="EMBL/GenBank/DDBJ databases">
        <title>Genome insights into Plantactinospora sonchi sp. nov.</title>
        <authorList>
            <person name="Wang L."/>
        </authorList>
    </citation>
    <scope>NUCLEOTIDE SEQUENCE [LARGE SCALE GENOMIC DNA]</scope>
    <source>
        <strain evidence="3 4">NEAU-QY2</strain>
    </source>
</reference>
<evidence type="ECO:0000313" key="3">
    <source>
        <dbReference type="EMBL" id="MEE6257375.1"/>
    </source>
</evidence>
<feature type="transmembrane region" description="Helical" evidence="2">
    <location>
        <begin position="9"/>
        <end position="29"/>
    </location>
</feature>
<evidence type="ECO:0008006" key="5">
    <source>
        <dbReference type="Google" id="ProtNLM"/>
    </source>
</evidence>
<feature type="transmembrane region" description="Helical" evidence="2">
    <location>
        <begin position="41"/>
        <end position="60"/>
    </location>
</feature>
<proteinExistence type="predicted"/>
<evidence type="ECO:0000256" key="2">
    <source>
        <dbReference type="SAM" id="Phobius"/>
    </source>
</evidence>
<keyword evidence="2" id="KW-0472">Membrane</keyword>
<keyword evidence="2" id="KW-0812">Transmembrane</keyword>
<protein>
    <recommendedName>
        <fullName evidence="5">DNA-binding transcriptional regulator of glucitol operon</fullName>
    </recommendedName>
</protein>
<evidence type="ECO:0000313" key="4">
    <source>
        <dbReference type="Proteomes" id="UP001332243"/>
    </source>
</evidence>
<name>A0ABU7RLM6_9ACTN</name>
<dbReference type="EMBL" id="JAZGQK010000002">
    <property type="protein sequence ID" value="MEE6257375.1"/>
    <property type="molecule type" value="Genomic_DNA"/>
</dbReference>
<dbReference type="RefSeq" id="WP_331212490.1">
    <property type="nucleotide sequence ID" value="NZ_JAZGQK010000002.1"/>
</dbReference>
<gene>
    <name evidence="3" type="ORF">V1633_02590</name>
</gene>
<organism evidence="3 4">
    <name type="scientific">Plantactinospora sonchi</name>
    <dbReference type="NCBI Taxonomy" id="1544735"/>
    <lineage>
        <taxon>Bacteria</taxon>
        <taxon>Bacillati</taxon>
        <taxon>Actinomycetota</taxon>
        <taxon>Actinomycetes</taxon>
        <taxon>Micromonosporales</taxon>
        <taxon>Micromonosporaceae</taxon>
        <taxon>Plantactinospora</taxon>
    </lineage>
</organism>
<dbReference type="Proteomes" id="UP001332243">
    <property type="component" value="Unassembled WGS sequence"/>
</dbReference>
<feature type="compositionally biased region" description="Basic and acidic residues" evidence="1">
    <location>
        <begin position="153"/>
        <end position="162"/>
    </location>
</feature>
<sequence>MRRLWTPAWIVRHVLTVVMVVGFLALGWWQISRAIAGNTLSWAYAVEWPIFAGFLIFLWVREVRYTLHGDRTTASGPDGTAAGPEVVATRTATADPTPSTGIRRPVRATRRRLAGDGGDDPALAEYNHYLAWLNANPGARPADYPGYPGPAGSRKDTSWAQP</sequence>
<keyword evidence="4" id="KW-1185">Reference proteome</keyword>
<keyword evidence="2" id="KW-1133">Transmembrane helix</keyword>
<feature type="compositionally biased region" description="Low complexity" evidence="1">
    <location>
        <begin position="141"/>
        <end position="152"/>
    </location>
</feature>